<dbReference type="InterPro" id="IPR011712">
    <property type="entry name" value="Sig_transdc_His_kin_sub3_dim/P"/>
</dbReference>
<proteinExistence type="predicted"/>
<keyword evidence="4" id="KW-0472">Membrane</keyword>
<dbReference type="InterPro" id="IPR036890">
    <property type="entry name" value="HATPase_C_sf"/>
</dbReference>
<keyword evidence="1" id="KW-0808">Transferase</keyword>
<feature type="domain" description="Histidine kinase/HSP90-like ATPase" evidence="5">
    <location>
        <begin position="277"/>
        <end position="369"/>
    </location>
</feature>
<dbReference type="Pfam" id="PF02518">
    <property type="entry name" value="HATPase_c"/>
    <property type="match status" value="1"/>
</dbReference>
<accession>A0ABT4TB54</accession>
<keyword evidence="4" id="KW-1133">Transmembrane helix</keyword>
<dbReference type="GO" id="GO:0016301">
    <property type="term" value="F:kinase activity"/>
    <property type="evidence" value="ECO:0007669"/>
    <property type="project" value="UniProtKB-KW"/>
</dbReference>
<keyword evidence="7" id="KW-1185">Reference proteome</keyword>
<dbReference type="Gene3D" id="1.20.5.1930">
    <property type="match status" value="1"/>
</dbReference>
<feature type="transmembrane region" description="Helical" evidence="4">
    <location>
        <begin position="18"/>
        <end position="40"/>
    </location>
</feature>
<feature type="transmembrane region" description="Helical" evidence="4">
    <location>
        <begin position="117"/>
        <end position="134"/>
    </location>
</feature>
<dbReference type="EMBL" id="JAPNUD010000179">
    <property type="protein sequence ID" value="MDA0646196.1"/>
    <property type="molecule type" value="Genomic_DNA"/>
</dbReference>
<dbReference type="RefSeq" id="WP_187281068.1">
    <property type="nucleotide sequence ID" value="NZ_BAABFD010000001.1"/>
</dbReference>
<dbReference type="SMART" id="SM00387">
    <property type="entry name" value="HATPase_c"/>
    <property type="match status" value="1"/>
</dbReference>
<keyword evidence="3" id="KW-0902">Two-component regulatory system</keyword>
<feature type="transmembrane region" description="Helical" evidence="4">
    <location>
        <begin position="89"/>
        <end position="110"/>
    </location>
</feature>
<evidence type="ECO:0000256" key="2">
    <source>
        <dbReference type="ARBA" id="ARBA00022777"/>
    </source>
</evidence>
<dbReference type="CDD" id="cd16917">
    <property type="entry name" value="HATPase_UhpB-NarQ-NarX-like"/>
    <property type="match status" value="1"/>
</dbReference>
<gene>
    <name evidence="6" type="ORF">OUY24_36685</name>
</gene>
<protein>
    <submittedName>
        <fullName evidence="6">Histidine kinase</fullName>
    </submittedName>
</protein>
<keyword evidence="4" id="KW-0812">Transmembrane</keyword>
<comment type="caution">
    <text evidence="6">The sequence shown here is derived from an EMBL/GenBank/DDBJ whole genome shotgun (WGS) entry which is preliminary data.</text>
</comment>
<dbReference type="PANTHER" id="PTHR24421:SF63">
    <property type="entry name" value="SENSOR HISTIDINE KINASE DESK"/>
    <property type="match status" value="1"/>
</dbReference>
<evidence type="ECO:0000256" key="1">
    <source>
        <dbReference type="ARBA" id="ARBA00022679"/>
    </source>
</evidence>
<evidence type="ECO:0000256" key="3">
    <source>
        <dbReference type="ARBA" id="ARBA00023012"/>
    </source>
</evidence>
<dbReference type="Pfam" id="PF07730">
    <property type="entry name" value="HisKA_3"/>
    <property type="match status" value="1"/>
</dbReference>
<dbReference type="InterPro" id="IPR050482">
    <property type="entry name" value="Sensor_HK_TwoCompSys"/>
</dbReference>
<dbReference type="InterPro" id="IPR003594">
    <property type="entry name" value="HATPase_dom"/>
</dbReference>
<dbReference type="Proteomes" id="UP001212498">
    <property type="component" value="Unassembled WGS sequence"/>
</dbReference>
<feature type="transmembrane region" description="Helical" evidence="4">
    <location>
        <begin position="140"/>
        <end position="160"/>
    </location>
</feature>
<feature type="transmembrane region" description="Helical" evidence="4">
    <location>
        <begin position="47"/>
        <end position="69"/>
    </location>
</feature>
<organism evidence="6 7">
    <name type="scientific">Nonomuraea ferruginea</name>
    <dbReference type="NCBI Taxonomy" id="46174"/>
    <lineage>
        <taxon>Bacteria</taxon>
        <taxon>Bacillati</taxon>
        <taxon>Actinomycetota</taxon>
        <taxon>Actinomycetes</taxon>
        <taxon>Streptosporangiales</taxon>
        <taxon>Streptosporangiaceae</taxon>
        <taxon>Nonomuraea</taxon>
    </lineage>
</organism>
<evidence type="ECO:0000313" key="7">
    <source>
        <dbReference type="Proteomes" id="UP001212498"/>
    </source>
</evidence>
<dbReference type="SUPFAM" id="SSF55874">
    <property type="entry name" value="ATPase domain of HSP90 chaperone/DNA topoisomerase II/histidine kinase"/>
    <property type="match status" value="1"/>
</dbReference>
<name>A0ABT4TB54_9ACTN</name>
<evidence type="ECO:0000313" key="6">
    <source>
        <dbReference type="EMBL" id="MDA0646196.1"/>
    </source>
</evidence>
<dbReference type="Gene3D" id="3.30.565.10">
    <property type="entry name" value="Histidine kinase-like ATPase, C-terminal domain"/>
    <property type="match status" value="1"/>
</dbReference>
<evidence type="ECO:0000259" key="5">
    <source>
        <dbReference type="SMART" id="SM00387"/>
    </source>
</evidence>
<evidence type="ECO:0000256" key="4">
    <source>
        <dbReference type="SAM" id="Phobius"/>
    </source>
</evidence>
<reference evidence="6 7" key="1">
    <citation type="submission" date="2022-11" db="EMBL/GenBank/DDBJ databases">
        <title>Nonomuraea corallina sp. nov., a new species of the genus Nonomuraea isolated from sea side sediment in Thai sea.</title>
        <authorList>
            <person name="Ngamcharungchit C."/>
            <person name="Matsumoto A."/>
            <person name="Suriyachadkun C."/>
            <person name="Panbangred W."/>
            <person name="Inahashi Y."/>
            <person name="Intra B."/>
        </authorList>
    </citation>
    <scope>NUCLEOTIDE SEQUENCE [LARGE SCALE GENOMIC DNA]</scope>
    <source>
        <strain evidence="6 7">DSM 43553</strain>
    </source>
</reference>
<keyword evidence="2 6" id="KW-0418">Kinase</keyword>
<sequence>MNVADIVHRLRSSAYSPLVIGGIGLAAGALGLSAAVFSGLAGSGDAVAGSLTLLALLAVHASFVLGVLLGGDGRWWIFGAQVWLTYLPLPLFGAAWTPVCGLLAGGLLLLTGRIRSPVLVALALACGPVLLAFPDVADRGWAVAAPAVGLLEYVIVHLVLRGDRLSDAHAEAIGKAVSLERRRFTRDLHDLLGHRLTALVLKLQLLQRLVEEDDEKAGAELEVTISLVRGLAADVRAVAHGTRGLSLEAELSSASALLESVGVRCQVQVSCRELSPGEAEALTHALREGVTNVLRHTEAKECSIHLMERHNLVRLTIRNDGASPRRKTESAGQGLFNVAERMAMLGGWLEATPAPEGSFTFTVYLPHNR</sequence>
<dbReference type="PANTHER" id="PTHR24421">
    <property type="entry name" value="NITRATE/NITRITE SENSOR PROTEIN NARX-RELATED"/>
    <property type="match status" value="1"/>
</dbReference>